<name>A0A7W8E8S8_9BACT</name>
<dbReference type="EMBL" id="JACHIO010000005">
    <property type="protein sequence ID" value="MBB5063062.1"/>
    <property type="molecule type" value="Genomic_DNA"/>
</dbReference>
<sequence length="216" mass="23821">MTSDRGGAPCAPPSADGHPLLTLSICKPAIRRTAQPGDRIVGITSRALANREEYPLGAVIYAAVVSRVLDPQDYYSSRGEFRSRPDCLYIFRRTTGTLQHTGRTGLHADPAYAASDVGRYPYYQNARTLLCEDFRYFGPHAVPIPKRLSNLILLADALGQGHRVVEEKSSLRPELDTLFKSLWKLPTSFTPAHVEGEFYGHSPRCASSTKLTRTTG</sequence>
<dbReference type="InterPro" id="IPR041180">
    <property type="entry name" value="Nmad2"/>
</dbReference>
<evidence type="ECO:0000313" key="3">
    <source>
        <dbReference type="Proteomes" id="UP000584867"/>
    </source>
</evidence>
<gene>
    <name evidence="2" type="ORF">HDF15_001402</name>
</gene>
<organism evidence="2 3">
    <name type="scientific">Granulicella mallensis</name>
    <dbReference type="NCBI Taxonomy" id="940614"/>
    <lineage>
        <taxon>Bacteria</taxon>
        <taxon>Pseudomonadati</taxon>
        <taxon>Acidobacteriota</taxon>
        <taxon>Terriglobia</taxon>
        <taxon>Terriglobales</taxon>
        <taxon>Acidobacteriaceae</taxon>
        <taxon>Granulicella</taxon>
    </lineage>
</organism>
<evidence type="ECO:0000313" key="2">
    <source>
        <dbReference type="EMBL" id="MBB5063062.1"/>
    </source>
</evidence>
<reference evidence="2 3" key="1">
    <citation type="submission" date="2020-08" db="EMBL/GenBank/DDBJ databases">
        <title>Genomic Encyclopedia of Type Strains, Phase IV (KMG-V): Genome sequencing to study the core and pangenomes of soil and plant-associated prokaryotes.</title>
        <authorList>
            <person name="Whitman W."/>
        </authorList>
    </citation>
    <scope>NUCLEOTIDE SEQUENCE [LARGE SCALE GENOMIC DNA]</scope>
    <source>
        <strain evidence="2 3">X5P3</strain>
    </source>
</reference>
<protein>
    <recommendedName>
        <fullName evidence="1">Nucleotide modification associated domain-containing protein</fullName>
    </recommendedName>
</protein>
<comment type="caution">
    <text evidence="2">The sequence shown here is derived from an EMBL/GenBank/DDBJ whole genome shotgun (WGS) entry which is preliminary data.</text>
</comment>
<evidence type="ECO:0000259" key="1">
    <source>
        <dbReference type="Pfam" id="PF18753"/>
    </source>
</evidence>
<accession>A0A7W8E8S8</accession>
<dbReference type="AlphaFoldDB" id="A0A7W8E8S8"/>
<proteinExistence type="predicted"/>
<feature type="domain" description="Nucleotide modification associated" evidence="1">
    <location>
        <begin position="18"/>
        <end position="170"/>
    </location>
</feature>
<dbReference type="Proteomes" id="UP000584867">
    <property type="component" value="Unassembled WGS sequence"/>
</dbReference>
<dbReference type="Pfam" id="PF18753">
    <property type="entry name" value="Nmad2"/>
    <property type="match status" value="1"/>
</dbReference>